<dbReference type="InterPro" id="IPR010262">
    <property type="entry name" value="Arylsulfotransferase_bact"/>
</dbReference>
<dbReference type="PANTHER" id="PTHR35340:SF10">
    <property type="entry name" value="CYTOPLASMIC PROTEIN"/>
    <property type="match status" value="1"/>
</dbReference>
<dbReference type="GO" id="GO:0047686">
    <property type="term" value="F:arylsulfate sulfotransferase activity"/>
    <property type="evidence" value="ECO:0007669"/>
    <property type="project" value="UniProtKB-EC"/>
</dbReference>
<organism evidence="1">
    <name type="scientific">bioreactor metagenome</name>
    <dbReference type="NCBI Taxonomy" id="1076179"/>
    <lineage>
        <taxon>unclassified sequences</taxon>
        <taxon>metagenomes</taxon>
        <taxon>ecological metagenomes</taxon>
    </lineage>
</organism>
<dbReference type="PANTHER" id="PTHR35340">
    <property type="entry name" value="PQQ ENZYME REPEAT PROTEIN-RELATED"/>
    <property type="match status" value="1"/>
</dbReference>
<name>A0A645BCH4_9ZZZZ</name>
<comment type="caution">
    <text evidence="1">The sequence shown here is derived from an EMBL/GenBank/DDBJ whole genome shotgun (WGS) entry which is preliminary data.</text>
</comment>
<accession>A0A645BCH4</accession>
<evidence type="ECO:0000313" key="1">
    <source>
        <dbReference type="EMBL" id="MPM63027.1"/>
    </source>
</evidence>
<dbReference type="InterPro" id="IPR053143">
    <property type="entry name" value="Arylsulfate_ST"/>
</dbReference>
<sequence length="398" mass="45779">MVDIAKPEQYEPGFNFSFGRNNRLSKIAFDAHGKTRWYTTTSYDNSQLEYDGHFIYSIGEGVNAQVLFLEMNPLGRIYRVFYSPYGNHHDMAQFKENVLITGSNGKTTEDFIYEVNPNTGEIVNSLDLRSVLQRLRNSGFIPVEDPDWFHNNAIVWVEGTDDIIISGRTQSAVIRLSWPDGKIKWILGNHKNWLPMFQKFLLTPEGENFEWQYNQHDPFLLPDQDNDPNTLDLLLFDNGNQRYINDPEIQRQVAAHEIVEPEVFSRLVHFRIDEKKGTVTQIWEFGKEYGTMLYAPARGSVAQLPNGNILGYFDVQTPSSDITGGGDISNSSNIFEINTDNQIVWEAFEVNKTASGRLTEYRFERRQIYNFSDNDLQLGTPVINLIPKGIYAKYNVTQ</sequence>
<dbReference type="SUPFAM" id="SSF50998">
    <property type="entry name" value="Quinoprotein alcohol dehydrogenase-like"/>
    <property type="match status" value="1"/>
</dbReference>
<reference evidence="1" key="1">
    <citation type="submission" date="2019-08" db="EMBL/GenBank/DDBJ databases">
        <authorList>
            <person name="Kucharzyk K."/>
            <person name="Murdoch R.W."/>
            <person name="Higgins S."/>
            <person name="Loffler F."/>
        </authorList>
    </citation>
    <scope>NUCLEOTIDE SEQUENCE</scope>
</reference>
<dbReference type="AlphaFoldDB" id="A0A645BCH4"/>
<proteinExistence type="predicted"/>
<dbReference type="EC" id="2.8.2.22" evidence="1"/>
<keyword evidence="1" id="KW-0808">Transferase</keyword>
<protein>
    <submittedName>
        <fullName evidence="1">Arylsulfate sulfotransferase AssT</fullName>
        <ecNumber evidence="1">2.8.2.22</ecNumber>
    </submittedName>
</protein>
<dbReference type="EMBL" id="VSSQ01019177">
    <property type="protein sequence ID" value="MPM63027.1"/>
    <property type="molecule type" value="Genomic_DNA"/>
</dbReference>
<dbReference type="Pfam" id="PF05935">
    <property type="entry name" value="Arylsulfotrans"/>
    <property type="match status" value="1"/>
</dbReference>
<dbReference type="InterPro" id="IPR011047">
    <property type="entry name" value="Quinoprotein_ADH-like_sf"/>
</dbReference>
<dbReference type="GO" id="GO:0004062">
    <property type="term" value="F:aryl sulfotransferase activity"/>
    <property type="evidence" value="ECO:0007669"/>
    <property type="project" value="InterPro"/>
</dbReference>
<gene>
    <name evidence="1" type="primary">assT_4</name>
    <name evidence="1" type="ORF">SDC9_109905</name>
</gene>